<gene>
    <name evidence="1" type="ORF">ABS311_19500</name>
</gene>
<organism evidence="1 2">
    <name type="scientific">Catenovulum sediminis</name>
    <dbReference type="NCBI Taxonomy" id="1740262"/>
    <lineage>
        <taxon>Bacteria</taxon>
        <taxon>Pseudomonadati</taxon>
        <taxon>Pseudomonadota</taxon>
        <taxon>Gammaproteobacteria</taxon>
        <taxon>Alteromonadales</taxon>
        <taxon>Alteromonadaceae</taxon>
        <taxon>Catenovulum</taxon>
    </lineage>
</organism>
<dbReference type="Proteomes" id="UP001467690">
    <property type="component" value="Unassembled WGS sequence"/>
</dbReference>
<evidence type="ECO:0000313" key="2">
    <source>
        <dbReference type="Proteomes" id="UP001467690"/>
    </source>
</evidence>
<dbReference type="EMBL" id="JBELOE010000281">
    <property type="protein sequence ID" value="MER2494066.1"/>
    <property type="molecule type" value="Genomic_DNA"/>
</dbReference>
<comment type="caution">
    <text evidence="1">The sequence shown here is derived from an EMBL/GenBank/DDBJ whole genome shotgun (WGS) entry which is preliminary data.</text>
</comment>
<dbReference type="PROSITE" id="PS51257">
    <property type="entry name" value="PROKAR_LIPOPROTEIN"/>
    <property type="match status" value="1"/>
</dbReference>
<sequence>MNKIKYLTGCVFSVVSVVLVGCDDDIEFEIPEAEKHIRVYQDDQMLACDPASAIALSTSAQLLAEKSIEIHCSQKGYDGFSYPESCGSDTGSINVFTIHKGDLNEAETLGFAPLSDLPEAVVDRHCEYKVISDHKKFHLLADVKAAIEGWQDTDTQDYEFEFQQSFVDCPNVAAPPKVRVTVENEVITQVYDLDNQQFLNNLDDYQTISALLEAFKLQIWMTPRKAALSASELDKLPEYSEQGVPLSYYYDQGSAACDAPNTQLSNFVDLSSN</sequence>
<accession>A0ABV1RMU3</accession>
<protein>
    <submittedName>
        <fullName evidence="1">DUF6174 domain-containing protein</fullName>
    </submittedName>
</protein>
<reference evidence="1 2" key="1">
    <citation type="submission" date="2024-06" db="EMBL/GenBank/DDBJ databases">
        <authorList>
            <person name="Chen R.Y."/>
        </authorList>
    </citation>
    <scope>NUCLEOTIDE SEQUENCE [LARGE SCALE GENOMIC DNA]</scope>
    <source>
        <strain evidence="1 2">D2</strain>
    </source>
</reference>
<keyword evidence="2" id="KW-1185">Reference proteome</keyword>
<name>A0ABV1RMU3_9ALTE</name>
<evidence type="ECO:0000313" key="1">
    <source>
        <dbReference type="EMBL" id="MER2494066.1"/>
    </source>
</evidence>
<proteinExistence type="predicted"/>
<dbReference type="RefSeq" id="WP_350403095.1">
    <property type="nucleotide sequence ID" value="NZ_JBELOE010000281.1"/>
</dbReference>